<evidence type="ECO:0000313" key="3">
    <source>
        <dbReference type="Proteomes" id="UP000002320"/>
    </source>
</evidence>
<dbReference type="EMBL" id="DS232287">
    <property type="protein sequence ID" value="EDS39168.1"/>
    <property type="molecule type" value="Genomic_DNA"/>
</dbReference>
<dbReference type="KEGG" id="cqu:CpipJ_CPIJ013424"/>
<sequence>MKVLKIIEMLRKIFDPSAPKLISQHRLAIWPGYVSAVDEYGGGKMFTPTK</sequence>
<organism>
    <name type="scientific">Culex quinquefasciatus</name>
    <name type="common">Southern house mosquito</name>
    <name type="synonym">Culex pungens</name>
    <dbReference type="NCBI Taxonomy" id="7176"/>
    <lineage>
        <taxon>Eukaryota</taxon>
        <taxon>Metazoa</taxon>
        <taxon>Ecdysozoa</taxon>
        <taxon>Arthropoda</taxon>
        <taxon>Hexapoda</taxon>
        <taxon>Insecta</taxon>
        <taxon>Pterygota</taxon>
        <taxon>Neoptera</taxon>
        <taxon>Endopterygota</taxon>
        <taxon>Diptera</taxon>
        <taxon>Nematocera</taxon>
        <taxon>Culicoidea</taxon>
        <taxon>Culicidae</taxon>
        <taxon>Culicinae</taxon>
        <taxon>Culicini</taxon>
        <taxon>Culex</taxon>
        <taxon>Culex</taxon>
    </lineage>
</organism>
<keyword evidence="3" id="KW-1185">Reference proteome</keyword>
<dbReference type="STRING" id="7176.B0X2E5"/>
<reference evidence="1" key="1">
    <citation type="submission" date="2007-03" db="EMBL/GenBank/DDBJ databases">
        <title>Annotation of Culex pipiens quinquefasciatus.</title>
        <authorList>
            <consortium name="The Broad Institute Genome Sequencing Platform"/>
            <person name="Atkinson P.W."/>
            <person name="Hemingway J."/>
            <person name="Christensen B.M."/>
            <person name="Higgs S."/>
            <person name="Kodira C."/>
            <person name="Hannick L."/>
            <person name="Megy K."/>
            <person name="O'Leary S."/>
            <person name="Pearson M."/>
            <person name="Haas B.J."/>
            <person name="Mauceli E."/>
            <person name="Wortman J.R."/>
            <person name="Lee N.H."/>
            <person name="Guigo R."/>
            <person name="Stanke M."/>
            <person name="Alvarado L."/>
            <person name="Amedeo P."/>
            <person name="Antoine C.H."/>
            <person name="Arensburger P."/>
            <person name="Bidwell S.L."/>
            <person name="Crawford M."/>
            <person name="Camaro F."/>
            <person name="Devon K."/>
            <person name="Engels R."/>
            <person name="Hammond M."/>
            <person name="Howarth C."/>
            <person name="Koehrsen M."/>
            <person name="Lawson D."/>
            <person name="Montgomery P."/>
            <person name="Nene V."/>
            <person name="Nusbaum C."/>
            <person name="Puiu D."/>
            <person name="Romero-Severson J."/>
            <person name="Severson D.W."/>
            <person name="Shumway M."/>
            <person name="Sisk P."/>
            <person name="Stolte C."/>
            <person name="Zeng Q."/>
            <person name="Eisenstadt E."/>
            <person name="Fraser-Liggett C."/>
            <person name="Strausberg R."/>
            <person name="Galagan J."/>
            <person name="Birren B."/>
            <person name="Collins F.H."/>
        </authorList>
    </citation>
    <scope>NUCLEOTIDE SEQUENCE [LARGE SCALE GENOMIC DNA]</scope>
    <source>
        <strain evidence="1">JHB</strain>
    </source>
</reference>
<reference evidence="2" key="2">
    <citation type="submission" date="2021-02" db="UniProtKB">
        <authorList>
            <consortium name="EnsemblMetazoa"/>
        </authorList>
    </citation>
    <scope>IDENTIFICATION</scope>
    <source>
        <strain evidence="2">JHB</strain>
    </source>
</reference>
<gene>
    <name evidence="2" type="primary">6046647</name>
    <name evidence="1" type="ORF">CpipJ_CPIJ013424</name>
</gene>
<dbReference type="Proteomes" id="UP000002320">
    <property type="component" value="Unassembled WGS sequence"/>
</dbReference>
<accession>B0X2E5</accession>
<dbReference type="VEuPathDB" id="VectorBase:CPIJ013424"/>
<dbReference type="HOGENOM" id="CLU_3126414_0_0_1"/>
<evidence type="ECO:0000313" key="2">
    <source>
        <dbReference type="EnsemblMetazoa" id="CPIJ013424-PA"/>
    </source>
</evidence>
<evidence type="ECO:0000313" key="1">
    <source>
        <dbReference type="EMBL" id="EDS39168.1"/>
    </source>
</evidence>
<dbReference type="InParanoid" id="B0X2E5"/>
<protein>
    <submittedName>
        <fullName evidence="1 2">PIWI</fullName>
    </submittedName>
</protein>
<dbReference type="AlphaFoldDB" id="B0X2E5"/>
<dbReference type="EnsemblMetazoa" id="CPIJ013424-RA">
    <property type="protein sequence ID" value="CPIJ013424-PA"/>
    <property type="gene ID" value="CPIJ013424"/>
</dbReference>
<name>B0X2E5_CULQU</name>
<proteinExistence type="predicted"/>